<dbReference type="SUPFAM" id="SSF52980">
    <property type="entry name" value="Restriction endonuclease-like"/>
    <property type="match status" value="1"/>
</dbReference>
<protein>
    <recommendedName>
        <fullName evidence="3">Transposase</fullName>
    </recommendedName>
</protein>
<reference evidence="1 2" key="1">
    <citation type="submission" date="2016-10" db="EMBL/GenBank/DDBJ databases">
        <authorList>
            <person name="Varghese N."/>
            <person name="Submissions S."/>
        </authorList>
    </citation>
    <scope>NUCLEOTIDE SEQUENCE [LARGE SCALE GENOMIC DNA]</scope>
    <source>
        <strain evidence="1 2">DSM 16392</strain>
    </source>
</reference>
<accession>A0A1I4FNE4</accession>
<dbReference type="EMBL" id="FOSK01000020">
    <property type="protein sequence ID" value="SFL18477.1"/>
    <property type="molecule type" value="Genomic_DNA"/>
</dbReference>
<dbReference type="Proteomes" id="UP000199598">
    <property type="component" value="Unassembled WGS sequence"/>
</dbReference>
<dbReference type="RefSeq" id="WP_208860647.1">
    <property type="nucleotide sequence ID" value="NZ_FOSK01000020.1"/>
</dbReference>
<gene>
    <name evidence="1" type="ORF">SAMN04488518_1202</name>
</gene>
<comment type="caution">
    <text evidence="1">The sequence shown here is derived from an EMBL/GenBank/DDBJ whole genome shotgun (WGS) entry which is preliminary data.</text>
</comment>
<proteinExistence type="predicted"/>
<dbReference type="Gene3D" id="3.40.1350.10">
    <property type="match status" value="1"/>
</dbReference>
<sequence>MVGKNIAFSDAKFAKMVKEGRGSGAYSEYKPWLTVRDLPSLGRVNGAFGHKSKRTHHLLSELELSVFLQLEWHSEVTHINRSVHTASTENAYAGLRELR</sequence>
<evidence type="ECO:0000313" key="1">
    <source>
        <dbReference type="EMBL" id="SFL18477.1"/>
    </source>
</evidence>
<keyword evidence="2" id="KW-1185">Reference proteome</keyword>
<dbReference type="InterPro" id="IPR011335">
    <property type="entry name" value="Restrct_endonuc-II-like"/>
</dbReference>
<dbReference type="InterPro" id="IPR011856">
    <property type="entry name" value="tRNA_endonuc-like_dom_sf"/>
</dbReference>
<organism evidence="1 2">
    <name type="scientific">Pseudovibrio ascidiaceicola</name>
    <dbReference type="NCBI Taxonomy" id="285279"/>
    <lineage>
        <taxon>Bacteria</taxon>
        <taxon>Pseudomonadati</taxon>
        <taxon>Pseudomonadota</taxon>
        <taxon>Alphaproteobacteria</taxon>
        <taxon>Hyphomicrobiales</taxon>
        <taxon>Stappiaceae</taxon>
        <taxon>Pseudovibrio</taxon>
    </lineage>
</organism>
<evidence type="ECO:0008006" key="3">
    <source>
        <dbReference type="Google" id="ProtNLM"/>
    </source>
</evidence>
<name>A0A1I4FNE4_9HYPH</name>
<evidence type="ECO:0000313" key="2">
    <source>
        <dbReference type="Proteomes" id="UP000199598"/>
    </source>
</evidence>